<dbReference type="InterPro" id="IPR036365">
    <property type="entry name" value="PGBD-like_sf"/>
</dbReference>
<comment type="caution">
    <text evidence="3">The sequence shown here is derived from an EMBL/GenBank/DDBJ whole genome shotgun (WGS) entry which is preliminary data.</text>
</comment>
<dbReference type="Proteomes" id="UP000307706">
    <property type="component" value="Unassembled WGS sequence"/>
</dbReference>
<dbReference type="Gene3D" id="1.10.101.10">
    <property type="entry name" value="PGBD-like superfamily/PGBD"/>
    <property type="match status" value="1"/>
</dbReference>
<dbReference type="PROSITE" id="PS51782">
    <property type="entry name" value="LYSM"/>
    <property type="match status" value="1"/>
</dbReference>
<reference evidence="4 5" key="1">
    <citation type="submission" date="2017-12" db="EMBL/GenBank/DDBJ databases">
        <authorList>
            <person name="Paulsen S."/>
            <person name="Gram L.K."/>
        </authorList>
    </citation>
    <scope>NUCLEOTIDE SEQUENCE [LARGE SCALE GENOMIC DNA]</scope>
    <source>
        <strain evidence="3 5">S2231</strain>
        <strain evidence="2 4">S2233</strain>
    </source>
</reference>
<evidence type="ECO:0000313" key="4">
    <source>
        <dbReference type="Proteomes" id="UP000305730"/>
    </source>
</evidence>
<dbReference type="SUPFAM" id="SSF47090">
    <property type="entry name" value="PGBD-like"/>
    <property type="match status" value="1"/>
</dbReference>
<evidence type="ECO:0000313" key="5">
    <source>
        <dbReference type="Proteomes" id="UP000307706"/>
    </source>
</evidence>
<gene>
    <name evidence="3" type="ORF">CWB96_08940</name>
    <name evidence="2" type="ORF">CWB97_16600</name>
</gene>
<proteinExistence type="predicted"/>
<accession>A0A5S3XQB5</accession>
<evidence type="ECO:0000259" key="1">
    <source>
        <dbReference type="PROSITE" id="PS51782"/>
    </source>
</evidence>
<feature type="domain" description="LysM" evidence="1">
    <location>
        <begin position="186"/>
        <end position="238"/>
    </location>
</feature>
<name>A0A5S3XQB5_9GAMM</name>
<dbReference type="Proteomes" id="UP000305730">
    <property type="component" value="Unassembled WGS sequence"/>
</dbReference>
<organism evidence="3 5">
    <name type="scientific">Pseudoalteromonas citrea</name>
    <dbReference type="NCBI Taxonomy" id="43655"/>
    <lineage>
        <taxon>Bacteria</taxon>
        <taxon>Pseudomonadati</taxon>
        <taxon>Pseudomonadota</taxon>
        <taxon>Gammaproteobacteria</taxon>
        <taxon>Alteromonadales</taxon>
        <taxon>Pseudoalteromonadaceae</taxon>
        <taxon>Pseudoalteromonas</taxon>
    </lineage>
</organism>
<reference evidence="4 5" key="2">
    <citation type="submission" date="2019-06" db="EMBL/GenBank/DDBJ databases">
        <title>Co-occurence of chitin degradation, pigmentation and bioactivity in marine Pseudoalteromonas.</title>
        <authorList>
            <person name="Sonnenschein E.C."/>
            <person name="Bech P.K."/>
        </authorList>
    </citation>
    <scope>NUCLEOTIDE SEQUENCE [LARGE SCALE GENOMIC DNA]</scope>
    <source>
        <strain evidence="5">S2231</strain>
        <strain evidence="2 4">S2233</strain>
    </source>
</reference>
<keyword evidence="4" id="KW-1185">Reference proteome</keyword>
<dbReference type="EMBL" id="PNCK01000066">
    <property type="protein sequence ID" value="TMP40873.1"/>
    <property type="molecule type" value="Genomic_DNA"/>
</dbReference>
<sequence length="401" mass="44301">MADPNLVYNYNLGVTEQKPAPVGTPLRVPSGWELEVEGSACNTQSVLLQWQGPTSGEAELELEKRPIDSLDFWHYKLPIEPGDYQLTVSSSGVYDETHFTVKARVYTYHISLLDEQQQPLKHAKYQARLKSGHIIDGELDEAGQVTLSSPLYESLKVNFTELDAQDWGNAQGLGNTLTKVNTAFTQQYTVAQGDTLLRIAKLHGFYHAECIYQHPSNHAFRTLRPDPNLLYPGDTLNIPAKAVKFSNLRENQNNIFARQAEHDMFRLRVEAANGDNMVGKKVVVTLGEQTFEGVVASNGLIEFAIQDHTALTGQVEIYPSLESDTPIHTFTVQVAHLDPITSLSGVQGRCNALGFECGKVDGLNGPKTRAGVRQFQQVHKLTVDAIAGPNTQAKLQQVYGS</sequence>
<dbReference type="InterPro" id="IPR002477">
    <property type="entry name" value="Peptidoglycan-bd-like"/>
</dbReference>
<dbReference type="InterPro" id="IPR036366">
    <property type="entry name" value="PGBDSf"/>
</dbReference>
<evidence type="ECO:0000313" key="2">
    <source>
        <dbReference type="EMBL" id="TMP40873.1"/>
    </source>
</evidence>
<dbReference type="EMBL" id="PNCL01000041">
    <property type="protein sequence ID" value="TMP59710.1"/>
    <property type="molecule type" value="Genomic_DNA"/>
</dbReference>
<dbReference type="InterPro" id="IPR036779">
    <property type="entry name" value="LysM_dom_sf"/>
</dbReference>
<reference evidence="3" key="3">
    <citation type="submission" date="2019-09" db="EMBL/GenBank/DDBJ databases">
        <title>Co-occurence of chitin degradation, pigmentation and bioactivity in marine Pseudoalteromonas.</title>
        <authorList>
            <person name="Sonnenschein E.C."/>
            <person name="Bech P.K."/>
        </authorList>
    </citation>
    <scope>NUCLEOTIDE SEQUENCE</scope>
    <source>
        <strain evidence="3">S2231</strain>
    </source>
</reference>
<dbReference type="Gene3D" id="3.10.350.10">
    <property type="entry name" value="LysM domain"/>
    <property type="match status" value="1"/>
</dbReference>
<protein>
    <recommendedName>
        <fullName evidence="1">LysM domain-containing protein</fullName>
    </recommendedName>
</protein>
<dbReference type="Pfam" id="PF01471">
    <property type="entry name" value="PG_binding_1"/>
    <property type="match status" value="1"/>
</dbReference>
<dbReference type="CDD" id="cd00118">
    <property type="entry name" value="LysM"/>
    <property type="match status" value="1"/>
</dbReference>
<evidence type="ECO:0000313" key="3">
    <source>
        <dbReference type="EMBL" id="TMP59710.1"/>
    </source>
</evidence>
<dbReference type="AlphaFoldDB" id="A0A5S3XQB5"/>
<dbReference type="InterPro" id="IPR018392">
    <property type="entry name" value="LysM"/>
</dbReference>